<dbReference type="Pfam" id="PF01965">
    <property type="entry name" value="DJ-1_PfpI"/>
    <property type="match status" value="1"/>
</dbReference>
<dbReference type="AlphaFoldDB" id="A0A494WAJ3"/>
<gene>
    <name evidence="2" type="ORF">SAMIE_1007300</name>
</gene>
<evidence type="ECO:0000313" key="2">
    <source>
        <dbReference type="EMBL" id="BBD97229.1"/>
    </source>
</evidence>
<keyword evidence="3" id="KW-1185">Reference proteome</keyword>
<dbReference type="Proteomes" id="UP000279959">
    <property type="component" value="Chromosome"/>
</dbReference>
<reference evidence="2 3" key="1">
    <citation type="submission" date="2018-05" db="EMBL/GenBank/DDBJ databases">
        <title>Complete Genome Sequence of the Nonylphenol-Degrading Bacterium Sphingobium amiense DSM 16289T.</title>
        <authorList>
            <person name="Ootsuka M."/>
            <person name="Nishizawa T."/>
            <person name="Ohta H."/>
        </authorList>
    </citation>
    <scope>NUCLEOTIDE SEQUENCE [LARGE SCALE GENOMIC DNA]</scope>
    <source>
        <strain evidence="2 3">DSM 16289</strain>
    </source>
</reference>
<dbReference type="InterPro" id="IPR002818">
    <property type="entry name" value="DJ-1/PfpI"/>
</dbReference>
<dbReference type="PANTHER" id="PTHR43130">
    <property type="entry name" value="ARAC-FAMILY TRANSCRIPTIONAL REGULATOR"/>
    <property type="match status" value="1"/>
</dbReference>
<dbReference type="SUPFAM" id="SSF52317">
    <property type="entry name" value="Class I glutamine amidotransferase-like"/>
    <property type="match status" value="1"/>
</dbReference>
<organism evidence="2 3">
    <name type="scientific">Sphingobium amiense</name>
    <dbReference type="NCBI Taxonomy" id="135719"/>
    <lineage>
        <taxon>Bacteria</taxon>
        <taxon>Pseudomonadati</taxon>
        <taxon>Pseudomonadota</taxon>
        <taxon>Alphaproteobacteria</taxon>
        <taxon>Sphingomonadales</taxon>
        <taxon>Sphingomonadaceae</taxon>
        <taxon>Sphingobium</taxon>
    </lineage>
</organism>
<evidence type="ECO:0000313" key="3">
    <source>
        <dbReference type="Proteomes" id="UP000279959"/>
    </source>
</evidence>
<proteinExistence type="predicted"/>
<evidence type="ECO:0000259" key="1">
    <source>
        <dbReference type="Pfam" id="PF01965"/>
    </source>
</evidence>
<dbReference type="InterPro" id="IPR052158">
    <property type="entry name" value="INH-QAR"/>
</dbReference>
<dbReference type="KEGG" id="sami:SAMIE_1007300"/>
<dbReference type="PANTHER" id="PTHR43130:SF15">
    <property type="entry name" value="THIJ_PFPI FAMILY PROTEIN (AFU_ORTHOLOGUE AFUA_5G14240)"/>
    <property type="match status" value="1"/>
</dbReference>
<protein>
    <submittedName>
        <fullName evidence="2">DJ-1/PfpI family protein</fullName>
    </submittedName>
</protein>
<sequence length="198" mass="21336">MVLFDDFEVLDVYGPLSMFGALKDRVQITTIAEKAGTITTASGLSFVADVAFADAPQLDLVIIPGGMGTRREVNNAQFLSAIRHLAEVTPQVATVCTGAAVLAKTGWLDGKRATSNKMAWKWVTAQSAKVLWVPKARWVEDGKVTSSSGVSAGMDMALFLIAKRFGKETATWVANRAEYRWYDNPADDPYAAMNGLGA</sequence>
<dbReference type="Gene3D" id="3.40.50.880">
    <property type="match status" value="1"/>
</dbReference>
<feature type="domain" description="DJ-1/PfpI" evidence="1">
    <location>
        <begin position="1"/>
        <end position="161"/>
    </location>
</feature>
<name>A0A494WAJ3_9SPHN</name>
<dbReference type="EMBL" id="AP018664">
    <property type="protein sequence ID" value="BBD97229.1"/>
    <property type="molecule type" value="Genomic_DNA"/>
</dbReference>
<dbReference type="InterPro" id="IPR029062">
    <property type="entry name" value="Class_I_gatase-like"/>
</dbReference>
<accession>A0A494WAJ3</accession>
<dbReference type="CDD" id="cd03139">
    <property type="entry name" value="GATase1_PfpI_2"/>
    <property type="match status" value="1"/>
</dbReference>